<accession>A0AAU8HYY2</accession>
<protein>
    <submittedName>
        <fullName evidence="1">Uncharacterized protein</fullName>
    </submittedName>
</protein>
<name>A0AAU8HYY2_9CAUD</name>
<proteinExistence type="predicted"/>
<evidence type="ECO:0000313" key="1">
    <source>
        <dbReference type="EMBL" id="XCI77938.1"/>
    </source>
</evidence>
<reference evidence="1" key="1">
    <citation type="submission" date="2024-06" db="EMBL/GenBank/DDBJ databases">
        <title>High activity and specificity of bacteriophage cocktails against carbapenem-resistant Klebsiella pneumoniae belonging to high-risk clones CG258 and ST307.</title>
        <authorList>
            <person name="Jimenez Quiceno J."/>
            <person name="Salazar Ospina L."/>
            <person name="Tellez Carrasquilla S."/>
        </authorList>
    </citation>
    <scope>NUCLEOTIDE SEQUENCE</scope>
</reference>
<dbReference type="EMBL" id="PP895363">
    <property type="protein sequence ID" value="XCI77938.1"/>
    <property type="molecule type" value="Genomic_DNA"/>
</dbReference>
<organism evidence="1">
    <name type="scientific">Klebsiella phage FKP3</name>
    <dbReference type="NCBI Taxonomy" id="3231233"/>
    <lineage>
        <taxon>Viruses</taxon>
        <taxon>Duplodnaviria</taxon>
        <taxon>Heunggongvirae</taxon>
        <taxon>Uroviricota</taxon>
        <taxon>Caudoviricetes</taxon>
        <taxon>Stephanstirmvirinae</taxon>
        <taxon>Justusliebigvirus</taxon>
    </lineage>
</organism>
<sequence>MIDRFKQLDTASIIAHNEYIKRVKGQLGEETK</sequence>